<evidence type="ECO:0000313" key="4">
    <source>
        <dbReference type="EMBL" id="KAA6123775.1"/>
    </source>
</evidence>
<evidence type="ECO:0000256" key="1">
    <source>
        <dbReference type="ARBA" id="ARBA00022737"/>
    </source>
</evidence>
<dbReference type="SMART" id="SM00248">
    <property type="entry name" value="ANK"/>
    <property type="match status" value="4"/>
</dbReference>
<proteinExistence type="predicted"/>
<keyword evidence="5" id="KW-1185">Reference proteome</keyword>
<dbReference type="RefSeq" id="WP_150083317.1">
    <property type="nucleotide sequence ID" value="NZ_VWRN01000034.1"/>
</dbReference>
<dbReference type="PROSITE" id="PS50088">
    <property type="entry name" value="ANK_REPEAT"/>
    <property type="match status" value="1"/>
</dbReference>
<accession>A0A5M8ANU2</accession>
<name>A0A5M8ANU2_9BURK</name>
<organism evidence="4 5">
    <name type="scientific">Cupriavidus cauae</name>
    <dbReference type="NCBI Taxonomy" id="2608999"/>
    <lineage>
        <taxon>Bacteria</taxon>
        <taxon>Pseudomonadati</taxon>
        <taxon>Pseudomonadota</taxon>
        <taxon>Betaproteobacteria</taxon>
        <taxon>Burkholderiales</taxon>
        <taxon>Burkholderiaceae</taxon>
        <taxon>Cupriavidus</taxon>
    </lineage>
</organism>
<keyword evidence="2 3" id="KW-0040">ANK repeat</keyword>
<evidence type="ECO:0000256" key="2">
    <source>
        <dbReference type="ARBA" id="ARBA00023043"/>
    </source>
</evidence>
<keyword evidence="1" id="KW-0677">Repeat</keyword>
<protein>
    <submittedName>
        <fullName evidence="4">Ankyrin repeat domain-containing protein</fullName>
    </submittedName>
</protein>
<dbReference type="PROSITE" id="PS50297">
    <property type="entry name" value="ANK_REP_REGION"/>
    <property type="match status" value="1"/>
</dbReference>
<dbReference type="InterPro" id="IPR002110">
    <property type="entry name" value="Ankyrin_rpt"/>
</dbReference>
<evidence type="ECO:0000313" key="5">
    <source>
        <dbReference type="Proteomes" id="UP000324324"/>
    </source>
</evidence>
<gene>
    <name evidence="4" type="ORF">F1599_12610</name>
</gene>
<reference evidence="4 5" key="1">
    <citation type="submission" date="2019-09" db="EMBL/GenBank/DDBJ databases">
        <title>Isolation of a novel species in the genus Cupriavidus from patients with sepsis using whole genome sequencing.</title>
        <authorList>
            <person name="Kweon O.J."/>
            <person name="Lee M.-K."/>
        </authorList>
    </citation>
    <scope>NUCLEOTIDE SEQUENCE [LARGE SCALE GENOMIC DNA]</scope>
    <source>
        <strain evidence="4 5">MKL-01</strain>
    </source>
</reference>
<dbReference type="PANTHER" id="PTHR24198">
    <property type="entry name" value="ANKYRIN REPEAT AND PROTEIN KINASE DOMAIN-CONTAINING PROTEIN"/>
    <property type="match status" value="1"/>
</dbReference>
<evidence type="ECO:0000256" key="3">
    <source>
        <dbReference type="PROSITE-ProRule" id="PRU00023"/>
    </source>
</evidence>
<comment type="caution">
    <text evidence="4">The sequence shown here is derived from an EMBL/GenBank/DDBJ whole genome shotgun (WGS) entry which is preliminary data.</text>
</comment>
<sequence length="1389" mass="150133">MVMMVLAQGNPGGMGPAAANGEPRRAGAGPDEPVYYDPAAHGDVKAFGRSPAFPRFRKQCEKAAASIAACAMAEDLNHPLRGAIHALVEDLFGDDVDGPGARFQPHLELAYTVVKPALERIAARLHDPRVCMPLRTRVMLALADSVPKCGPGAINGIAMAAHKLDLACDSSLAGRARAIFHDVMTEQLLRLVLRQGHRGWDTHRLQACLNALSEWLGQPVVKDPFVADRPLEDSDRQALAAITEPAEVARLTGAMLAQLADEYMEALKTRIGAEHPLWSGQAISESAVAAEIMPLLEDDALLRDFGSIELGSLLRELGPDEPGGGYQLCPDRSLLQWNLARTLRDIGVLTGVKSDVLRQWSEAPLQPGGRPRDMQLHRFADVFWIESVHDDHAVRLLEPSDLCHLYEGMRMLPGPFDAEGFLRHAGNLLRRAVAAPDGAIVDALGDCVAAVAEGAEGDPAGAEGLDPIIEALRRSPQAFTQFQQRLVSAMASMAAMAPMAASEPAPASTASRWLALALRYRLPLLACAAQRRSAPEGDWQHVRRNPARSPLLGAAKTGDVAMLAGLMAGGAQLAPVAYEAIELARRSGHPEAADFVQATLDAQAQTIAAIRAGRFDAVQAALPDTPGPHFRDLSGDPPLKHAIEKGQYAIAAWLIEQGADPNAMTAHRVPLLSLAIARGDIAMVGLLLQHAARDAGPRLHAMLDEAIRAACQAPDDVAVEVCRLLLAVSPAWLASRQRDSLPWQALETAIRTGRHKLLAYLIQSPLAVAARWQCSGESLLHQASTLADSESAYHLTRILLDAGCRWAPDGRLAKASMDAAIRGRNVPLWTLMLPHCSQAQRIDALTAVWRLDPCTPLLVPILDTLSPERAGSWPEASIDAILDSAIVAGGGDRLAAWLAQPPFAKAYPAWLRGAWERAISADSGRMMRRLLALPARDGISPAAAIPWDWLRNPANAVFASRLVACLWQWRGALGNDGDAALEELAFRVRPIDWVQQHAATQETADRALMAVLGAVHTDVQVLRMLHWPLVKPRARHLVMALRSHRNEIAKAIWHRLDEQDRAEVLRELPGMIRDDYRADNEDWRRLARWWIEQGGHADIPVDHRGGATLLVAAVECGDVELVRACLEQGDSLLAPLADGRTALDVVAAEGSPEVAAAVVAGMRADRIGAIVSRGAGTIRALIACLQRVEAIHGFDPKRWDALARRDAVVVDLVDCLASGPRTAAKRLIEPLAPQLLALALCCPPAVVDRLENATGISVGGKAGQRLLRDAASVGDWNRIVKALRAGAQWHDLREARELLGKAIADNAIEVGRDMDLLLGKLREKARARNPFSRLIAFLRHGRDAWINTPLASGETLRSLAERWRRDGWLSQLRQCGAASRDKTVGLASA</sequence>
<dbReference type="PANTHER" id="PTHR24198:SF165">
    <property type="entry name" value="ANKYRIN REPEAT-CONTAINING PROTEIN-RELATED"/>
    <property type="match status" value="1"/>
</dbReference>
<dbReference type="Proteomes" id="UP000324324">
    <property type="component" value="Unassembled WGS sequence"/>
</dbReference>
<feature type="repeat" description="ANK" evidence="3">
    <location>
        <begin position="634"/>
        <end position="666"/>
    </location>
</feature>
<dbReference type="EMBL" id="VWRN01000034">
    <property type="protein sequence ID" value="KAA6123775.1"/>
    <property type="molecule type" value="Genomic_DNA"/>
</dbReference>
<dbReference type="Gene3D" id="1.25.40.20">
    <property type="entry name" value="Ankyrin repeat-containing domain"/>
    <property type="match status" value="2"/>
</dbReference>
<dbReference type="SUPFAM" id="SSF48403">
    <property type="entry name" value="Ankyrin repeat"/>
    <property type="match status" value="2"/>
</dbReference>
<dbReference type="InterPro" id="IPR036770">
    <property type="entry name" value="Ankyrin_rpt-contain_sf"/>
</dbReference>